<dbReference type="InterPro" id="IPR014002">
    <property type="entry name" value="Agenet_dom_plant"/>
</dbReference>
<reference evidence="5 6" key="1">
    <citation type="journal article" date="2024" name="Science">
        <title>Giant polyketide synthase enzymes in the biosynthesis of giant marine polyether toxins.</title>
        <authorList>
            <person name="Fallon T.R."/>
            <person name="Shende V.V."/>
            <person name="Wierzbicki I.H."/>
            <person name="Pendleton A.L."/>
            <person name="Watervoot N.F."/>
            <person name="Auber R.P."/>
            <person name="Gonzalez D.J."/>
            <person name="Wisecaver J.H."/>
            <person name="Moore B.S."/>
        </authorList>
    </citation>
    <scope>NUCLEOTIDE SEQUENCE [LARGE SCALE GENOMIC DNA]</scope>
    <source>
        <strain evidence="5 6">12B1</strain>
    </source>
</reference>
<evidence type="ECO:0000313" key="6">
    <source>
        <dbReference type="Proteomes" id="UP001515480"/>
    </source>
</evidence>
<dbReference type="InterPro" id="IPR002857">
    <property type="entry name" value="Znf_CXXC"/>
</dbReference>
<evidence type="ECO:0000256" key="2">
    <source>
        <dbReference type="ARBA" id="ARBA00022771"/>
    </source>
</evidence>
<dbReference type="Proteomes" id="UP001515480">
    <property type="component" value="Unassembled WGS sequence"/>
</dbReference>
<evidence type="ECO:0000256" key="1">
    <source>
        <dbReference type="ARBA" id="ARBA00022723"/>
    </source>
</evidence>
<protein>
    <recommendedName>
        <fullName evidence="4">CXXC-type domain-containing protein</fullName>
    </recommendedName>
</protein>
<dbReference type="SMART" id="SM00743">
    <property type="entry name" value="Agenet"/>
    <property type="match status" value="1"/>
</dbReference>
<gene>
    <name evidence="5" type="ORF">AB1Y20_021333</name>
</gene>
<name>A0AB34JL84_PRYPA</name>
<evidence type="ECO:0000259" key="4">
    <source>
        <dbReference type="PROSITE" id="PS51058"/>
    </source>
</evidence>
<dbReference type="GO" id="GO:0003677">
    <property type="term" value="F:DNA binding"/>
    <property type="evidence" value="ECO:0007669"/>
    <property type="project" value="InterPro"/>
</dbReference>
<comment type="caution">
    <text evidence="5">The sequence shown here is derived from an EMBL/GenBank/DDBJ whole genome shotgun (WGS) entry which is preliminary data.</text>
</comment>
<keyword evidence="1" id="KW-0479">Metal-binding</keyword>
<dbReference type="AlphaFoldDB" id="A0AB34JL84"/>
<dbReference type="EMBL" id="JBGBPQ010000007">
    <property type="protein sequence ID" value="KAL1521678.1"/>
    <property type="molecule type" value="Genomic_DNA"/>
</dbReference>
<keyword evidence="6" id="KW-1185">Reference proteome</keyword>
<evidence type="ECO:0000256" key="3">
    <source>
        <dbReference type="ARBA" id="ARBA00022833"/>
    </source>
</evidence>
<dbReference type="Pfam" id="PF05641">
    <property type="entry name" value="Agenet"/>
    <property type="match status" value="1"/>
</dbReference>
<dbReference type="CDD" id="cd20405">
    <property type="entry name" value="Tudor_Agenet_AtDUF_rpt1_3"/>
    <property type="match status" value="1"/>
</dbReference>
<dbReference type="InterPro" id="IPR008395">
    <property type="entry name" value="Agenet-like_dom"/>
</dbReference>
<feature type="domain" description="CXXC-type" evidence="4">
    <location>
        <begin position="7"/>
        <end position="53"/>
    </location>
</feature>
<dbReference type="PANTHER" id="PTHR31917">
    <property type="entry name" value="AGENET DOMAIN-CONTAINING PROTEIN-RELATED"/>
    <property type="match status" value="1"/>
</dbReference>
<keyword evidence="3" id="KW-0862">Zinc</keyword>
<evidence type="ECO:0000313" key="5">
    <source>
        <dbReference type="EMBL" id="KAL1521678.1"/>
    </source>
</evidence>
<sequence length="273" mass="30315">MSSASAQGTKRKNCGTCEGCLSPNCGMCSHCKDMPQFGGSYSIRQRCKLRKCIMASSRVEATLKDRKELASLARAHGAKKASLWAAALRAGNEYTTAVRTPSVRLDEGLSEGWGAHTSMLLEDTPVEVRMDEEGLEGVFYLANIVSAPPEDATQVRVRYRDLWETEEGTERLVEEADLTNIRLQPPPSPEGYIDLVRPGDSLELFYDEGWWEVLVLEVSRKPIEPESITQAGADRRDELQLRVISKIYDKEHDVGTADVRPGVRVSPLPPFFA</sequence>
<keyword evidence="2" id="KW-0863">Zinc-finger</keyword>
<accession>A0AB34JL84</accession>
<dbReference type="PROSITE" id="PS51058">
    <property type="entry name" value="ZF_CXXC"/>
    <property type="match status" value="1"/>
</dbReference>
<organism evidence="5 6">
    <name type="scientific">Prymnesium parvum</name>
    <name type="common">Toxic golden alga</name>
    <dbReference type="NCBI Taxonomy" id="97485"/>
    <lineage>
        <taxon>Eukaryota</taxon>
        <taxon>Haptista</taxon>
        <taxon>Haptophyta</taxon>
        <taxon>Prymnesiophyceae</taxon>
        <taxon>Prymnesiales</taxon>
        <taxon>Prymnesiaceae</taxon>
        <taxon>Prymnesium</taxon>
    </lineage>
</organism>
<proteinExistence type="predicted"/>
<dbReference type="GO" id="GO:0008270">
    <property type="term" value="F:zinc ion binding"/>
    <property type="evidence" value="ECO:0007669"/>
    <property type="project" value="UniProtKB-KW"/>
</dbReference>
<dbReference type="PANTHER" id="PTHR31917:SF147">
    <property type="entry name" value="AGENET DOMAIN-CONTAINING PROTEIN"/>
    <property type="match status" value="1"/>
</dbReference>
<dbReference type="Pfam" id="PF02008">
    <property type="entry name" value="zf-CXXC"/>
    <property type="match status" value="1"/>
</dbReference>